<evidence type="ECO:0000259" key="1">
    <source>
        <dbReference type="Pfam" id="PF05649"/>
    </source>
</evidence>
<protein>
    <submittedName>
        <fullName evidence="2">Putative metalloendopeptidase</fullName>
    </submittedName>
</protein>
<dbReference type="RefSeq" id="WP_260330829.1">
    <property type="nucleotide sequence ID" value="NZ_JACHIO010000003.1"/>
</dbReference>
<proteinExistence type="predicted"/>
<dbReference type="Pfam" id="PF05649">
    <property type="entry name" value="Peptidase_M13_N"/>
    <property type="match status" value="1"/>
</dbReference>
<dbReference type="SUPFAM" id="SSF55486">
    <property type="entry name" value="Metalloproteases ('zincins'), catalytic domain"/>
    <property type="match status" value="1"/>
</dbReference>
<name>A0A7W7ZN34_9BACT</name>
<dbReference type="InterPro" id="IPR042089">
    <property type="entry name" value="Peptidase_M13_dom_2"/>
</dbReference>
<dbReference type="InterPro" id="IPR000718">
    <property type="entry name" value="Peptidase_M13"/>
</dbReference>
<dbReference type="GO" id="GO:0004222">
    <property type="term" value="F:metalloendopeptidase activity"/>
    <property type="evidence" value="ECO:0007669"/>
    <property type="project" value="InterPro"/>
</dbReference>
<gene>
    <name evidence="2" type="ORF">HDF15_000967</name>
</gene>
<organism evidence="2 3">
    <name type="scientific">Granulicella mallensis</name>
    <dbReference type="NCBI Taxonomy" id="940614"/>
    <lineage>
        <taxon>Bacteria</taxon>
        <taxon>Pseudomonadati</taxon>
        <taxon>Acidobacteriota</taxon>
        <taxon>Terriglobia</taxon>
        <taxon>Terriglobales</taxon>
        <taxon>Acidobacteriaceae</taxon>
        <taxon>Granulicella</taxon>
    </lineage>
</organism>
<sequence length="174" mass="19594">MQKKYGDYFAACMNVEAADKLGAKSLEPLLRAIDGLKEKKQIAALSLELARQYGGTALFDVNVEKDEMDSNKQILATGQGGLTLPDRNYYLADDARSQKLREQYVAHVTRMFVLIGDSEQNAAHEAADVMRIETALARGSMSRVDMRDPIKQYHIMTVAELETLSPEYDWKQYP</sequence>
<dbReference type="InterPro" id="IPR008753">
    <property type="entry name" value="Peptidase_M13_N"/>
</dbReference>
<accession>A0A7W7ZN34</accession>
<dbReference type="EMBL" id="JACHIO010000003">
    <property type="protein sequence ID" value="MBB5062637.1"/>
    <property type="molecule type" value="Genomic_DNA"/>
</dbReference>
<evidence type="ECO:0000313" key="3">
    <source>
        <dbReference type="Proteomes" id="UP000584867"/>
    </source>
</evidence>
<feature type="domain" description="Peptidase M13 N-terminal" evidence="1">
    <location>
        <begin position="3"/>
        <end position="173"/>
    </location>
</feature>
<dbReference type="GO" id="GO:0006508">
    <property type="term" value="P:proteolysis"/>
    <property type="evidence" value="ECO:0007669"/>
    <property type="project" value="InterPro"/>
</dbReference>
<dbReference type="PROSITE" id="PS51885">
    <property type="entry name" value="NEPRILYSIN"/>
    <property type="match status" value="1"/>
</dbReference>
<dbReference type="AlphaFoldDB" id="A0A7W7ZN34"/>
<evidence type="ECO:0000313" key="2">
    <source>
        <dbReference type="EMBL" id="MBB5062637.1"/>
    </source>
</evidence>
<dbReference type="Gene3D" id="1.10.1380.10">
    <property type="entry name" value="Neutral endopeptidase , domain2"/>
    <property type="match status" value="1"/>
</dbReference>
<reference evidence="2 3" key="1">
    <citation type="submission" date="2020-08" db="EMBL/GenBank/DDBJ databases">
        <title>Genomic Encyclopedia of Type Strains, Phase IV (KMG-V): Genome sequencing to study the core and pangenomes of soil and plant-associated prokaryotes.</title>
        <authorList>
            <person name="Whitman W."/>
        </authorList>
    </citation>
    <scope>NUCLEOTIDE SEQUENCE [LARGE SCALE GENOMIC DNA]</scope>
    <source>
        <strain evidence="2 3">X5P3</strain>
    </source>
</reference>
<comment type="caution">
    <text evidence="2">The sequence shown here is derived from an EMBL/GenBank/DDBJ whole genome shotgun (WGS) entry which is preliminary data.</text>
</comment>
<dbReference type="Proteomes" id="UP000584867">
    <property type="component" value="Unassembled WGS sequence"/>
</dbReference>